<evidence type="ECO:0000256" key="5">
    <source>
        <dbReference type="ARBA" id="ARBA00022832"/>
    </source>
</evidence>
<dbReference type="GO" id="GO:0071766">
    <property type="term" value="P:Actinobacterium-type cell wall biogenesis"/>
    <property type="evidence" value="ECO:0007669"/>
    <property type="project" value="UniProtKB-ARBA"/>
</dbReference>
<dbReference type="InterPro" id="IPR036736">
    <property type="entry name" value="ACP-like_sf"/>
</dbReference>
<organism evidence="9 10">
    <name type="scientific">Enhygromyxa salina</name>
    <dbReference type="NCBI Taxonomy" id="215803"/>
    <lineage>
        <taxon>Bacteria</taxon>
        <taxon>Pseudomonadati</taxon>
        <taxon>Myxococcota</taxon>
        <taxon>Polyangia</taxon>
        <taxon>Nannocystales</taxon>
        <taxon>Nannocystaceae</taxon>
        <taxon>Enhygromyxa</taxon>
    </lineage>
</organism>
<dbReference type="InterPro" id="IPR025110">
    <property type="entry name" value="AMP-bd_C"/>
</dbReference>
<dbReference type="OrthoDB" id="9797708at2"/>
<dbReference type="Gene3D" id="3.30.559.10">
    <property type="entry name" value="Chloramphenicol acetyltransferase-like domain"/>
    <property type="match status" value="3"/>
</dbReference>
<keyword evidence="6" id="KW-0443">Lipid metabolism</keyword>
<feature type="domain" description="Carrier" evidence="8">
    <location>
        <begin position="569"/>
        <end position="644"/>
    </location>
</feature>
<dbReference type="Gene3D" id="3.40.50.12780">
    <property type="entry name" value="N-terminal domain of ligase-like"/>
    <property type="match status" value="2"/>
</dbReference>
<dbReference type="InterPro" id="IPR020845">
    <property type="entry name" value="AMP-binding_CS"/>
</dbReference>
<dbReference type="GO" id="GO:0009239">
    <property type="term" value="P:enterobactin biosynthetic process"/>
    <property type="evidence" value="ECO:0007669"/>
    <property type="project" value="TreeGrafter"/>
</dbReference>
<evidence type="ECO:0000256" key="4">
    <source>
        <dbReference type="ARBA" id="ARBA00022553"/>
    </source>
</evidence>
<feature type="domain" description="Carrier" evidence="8">
    <location>
        <begin position="2601"/>
        <end position="2676"/>
    </location>
</feature>
<comment type="similarity">
    <text evidence="2">Belongs to the ATP-dependent AMP-binding enzyme family.</text>
</comment>
<dbReference type="PANTHER" id="PTHR45527">
    <property type="entry name" value="NONRIBOSOMAL PEPTIDE SYNTHETASE"/>
    <property type="match status" value="1"/>
</dbReference>
<dbReference type="Gene3D" id="3.40.50.980">
    <property type="match status" value="2"/>
</dbReference>
<dbReference type="NCBIfam" id="TIGR01733">
    <property type="entry name" value="AA-adenyl-dom"/>
    <property type="match status" value="2"/>
</dbReference>
<dbReference type="SMART" id="SM00823">
    <property type="entry name" value="PKS_PP"/>
    <property type="match status" value="3"/>
</dbReference>
<dbReference type="InterPro" id="IPR040097">
    <property type="entry name" value="FAAL/FAAC"/>
</dbReference>
<comment type="caution">
    <text evidence="9">The sequence shown here is derived from an EMBL/GenBank/DDBJ whole genome shotgun (WGS) entry which is preliminary data.</text>
</comment>
<accession>A0A2S9XWZ9</accession>
<dbReference type="InterPro" id="IPR042099">
    <property type="entry name" value="ANL_N_sf"/>
</dbReference>
<dbReference type="GO" id="GO:0005829">
    <property type="term" value="C:cytosol"/>
    <property type="evidence" value="ECO:0007669"/>
    <property type="project" value="TreeGrafter"/>
</dbReference>
<dbReference type="Pfam" id="PF00501">
    <property type="entry name" value="AMP-binding"/>
    <property type="match status" value="3"/>
</dbReference>
<dbReference type="Gene3D" id="1.10.1200.10">
    <property type="entry name" value="ACP-like"/>
    <property type="match status" value="3"/>
</dbReference>
<reference evidence="9 10" key="1">
    <citation type="submission" date="2018-03" db="EMBL/GenBank/DDBJ databases">
        <title>Draft Genome Sequences of the Obligatory Marine Myxobacteria Enhygromyxa salina SWB005.</title>
        <authorList>
            <person name="Poehlein A."/>
            <person name="Moghaddam J.A."/>
            <person name="Harms H."/>
            <person name="Alanjari M."/>
            <person name="Koenig G.M."/>
            <person name="Daniel R."/>
            <person name="Schaeberle T.F."/>
        </authorList>
    </citation>
    <scope>NUCLEOTIDE SEQUENCE [LARGE SCALE GENOMIC DNA]</scope>
    <source>
        <strain evidence="9 10">SWB005</strain>
    </source>
</reference>
<dbReference type="GO" id="GO:0009366">
    <property type="term" value="C:enterobactin synthetase complex"/>
    <property type="evidence" value="ECO:0007669"/>
    <property type="project" value="TreeGrafter"/>
</dbReference>
<dbReference type="GO" id="GO:0006631">
    <property type="term" value="P:fatty acid metabolic process"/>
    <property type="evidence" value="ECO:0007669"/>
    <property type="project" value="UniProtKB-KW"/>
</dbReference>
<dbReference type="GO" id="GO:0008610">
    <property type="term" value="P:lipid biosynthetic process"/>
    <property type="evidence" value="ECO:0007669"/>
    <property type="project" value="InterPro"/>
</dbReference>
<dbReference type="Gene3D" id="3.30.559.30">
    <property type="entry name" value="Nonribosomal peptide synthetase, condensation domain"/>
    <property type="match status" value="3"/>
</dbReference>
<dbReference type="GO" id="GO:0031177">
    <property type="term" value="F:phosphopantetheine binding"/>
    <property type="evidence" value="ECO:0007669"/>
    <property type="project" value="InterPro"/>
</dbReference>
<dbReference type="GO" id="GO:0072330">
    <property type="term" value="P:monocarboxylic acid biosynthetic process"/>
    <property type="evidence" value="ECO:0007669"/>
    <property type="project" value="UniProtKB-ARBA"/>
</dbReference>
<dbReference type="InterPro" id="IPR020806">
    <property type="entry name" value="PKS_PP-bd"/>
</dbReference>
<name>A0A2S9XWZ9_9BACT</name>
<evidence type="ECO:0000259" key="8">
    <source>
        <dbReference type="PROSITE" id="PS50075"/>
    </source>
</evidence>
<dbReference type="FunFam" id="3.40.50.12780:FF:000013">
    <property type="entry name" value="Long-chain-fatty-acid--AMP ligase FadD32"/>
    <property type="match status" value="1"/>
</dbReference>
<evidence type="ECO:0000256" key="6">
    <source>
        <dbReference type="ARBA" id="ARBA00023098"/>
    </source>
</evidence>
<dbReference type="SUPFAM" id="SSF52777">
    <property type="entry name" value="CoA-dependent acyltransferases"/>
    <property type="match status" value="6"/>
</dbReference>
<keyword evidence="10" id="KW-1185">Reference proteome</keyword>
<dbReference type="Pfam" id="PF00668">
    <property type="entry name" value="Condensation"/>
    <property type="match status" value="3"/>
</dbReference>
<sequence length="3142" mass="339257">MDRSLVSVLRNHAARTPDAVAYTFLTATGPIELRWSELDARARAVAAELQAEGEVIGERVVILEPTSPEFVVAFFAALYAGAIAMPLAPPRDPRGLERTVPVLRSGRPRVGLISARLQPEVEALARRFEEFRGIRWRSTTRSQERGQGWRPPAADPDRLALLQYTSGSTGRPRGVAVSDANLRHNLAMMRDAFATTRDSTIVCWLPMFHDMGLIGNMLHGLFLGCHSVLFSPRAFLDKPVRWLEAIARHGADFSGAPNFAYEMCARKVSASEAAELDLSSWRVAFNGAEPVRDQTLVRFSERFAASGFRAEAWFPCYGLAEATLFVSGGDHRARARRCSAPGDAERVLVSCGHAWSEQEIAIVEPEARERVAEGEVGEIWLRGASVAQGYYGAASVETFAARLADDDGPFLRTGDLGFLRGGELYIVGRRKDLIIIRGRNHYPQDIEYTSERSHAALRVGCCAAFTAGDELGEGVVVVQELRTREVEVEVDAVDAVVAAIRTAVFTEHGVPVARVVLVVAGQVPKTSSGKVRRRTCRERLVAGTLKLVYDSDSAAVDVGRPLRAPDDDDDARARIRGLVAKLLGLPESAIADHRALIALGLDSLAAAELRARLGGEANEPALSFEVLLSTATVASLAAAARPPAAPSPALTRPRAATITRRAATAAEARLWLLEQLQPGTQHVPFVIEIEGVVDERRLARAWRDLVAGCPALRTRFIQREGPEGALEAELVEVDAPELARVELVEPDAATRDQRARALIEQTCARVFDTSEAPLIRGLLIRGLEQRSRLLVVVHHLVADGWSVSLLGRSLAHAYRSRPWTIAGISDLAAELVAPTESTRAADLRYWRAELGDADWSIALPRDRGSTPSERGAALRVCTRAPSLGPALARVARSERATPFVVMLAALVSLLHRYSGQAELCVGTVAAQRAAPATHAVVGPLINTIVLRSDCADDPSFATLIGRLKATVIAGFEHAALPFDEVVRALAPGSGGGRSPFQVMFVYQNFPLEPLEVEGARWSVTEPEVPLVPFDLTLAIRPEGDVLSVSLDVDAAMFSRASASRILRDYLRVLEAALTDPSRPLSALGPWDAAEAGPIEAHALVGATDPAFVPIHRSIAAVAARDPSRPAILGPRSWTFAELARAADALASRLRAHELGPGALVGVHVSDRASALVAILGVLEAGAAYLPLDPELPAARLGTLLDDAQPELVVSDRPVSELTVHGRAALTLDFDAWLAGPARSRGPSVDVDPEQPAYVLYTSGTTAAPVGVVVSHRALAYHARALASCFELGPDDRVLQFASLAFDVSAEELFPTWSRGAAVVVVTDSNPRALTRALADLAVTVLNLPSRYWELWFQECSEEVLPSLRLLITGSEPVSAERLAEFHRRLPDVRCVHAYGLTECTITSLIHELGGDPDPAEIPIGRPIPGTSAWVLDAGGHALGPGGRGELYLGGPGLAQGYLGRPAATAALFVPSPFGPPGARLYRTGDLVQRLWTDELAYRGRDDLRLSVRGYRIDPAEIEAQLRVAGAVDAVVVADEERLVAHLEAPAERVADIRSQVAAQLPAYMRPSVWVAVDALPRLANGKIDRRRLAAAGLDSRDDPGEAPIGPLERTVAEIFAELLSPDEPARIDRDTHFFAAGGHSLLALQAIARIEVRLGVTLGLRALFDAPTVRGVAETLAQARPEPDPTTMAPTIKSPASPGPAPLTAAQQRLAFIEGLRGDSAEYNMPLAVRGRGPVDGERLGRAFAALVARHDALHSVIVDGHNHEGPQASLVIRSLDEWPRVETRALELARQPFELERGPLIRAELLHGDDDRWMLVVVVHHIVCDGRSLRVMLDELGELYRGDCPLSAQPGRYADYARSEAARSYELGLAFWRSELAGSEPVWLPTLGSTATGEAGRVNARVPVTRAELERLARRAGATVHMVLIALTQVMLARWSGDSDVRVATPVANRPGTEHNGVVGCFVNTVILRATVGERTPFASFLDQLRNIALAAYEHQATPFDQVVAALAPARGSGTPLIELMLLLECGEMELALGEEISTEVHELDTGAAKFDLTLTVRLRERRVEAELEYDRGRFEHATVESMLASFAELAQSVVREPEGECGALRMLDEDGEAQVEAWESGGPVEAGAEVQTTLHDWVEAQARATPDAVAVECGARTLRYRQLDARANQVARGLRRLGLGAGARVGLRMDRSEDLIVAMFGVLKAGAAYVPIDPEYPVERQRYIEDHSRVERTLSGIGAFAREDPSPVSVEVEPEQLAYVIYTSGSEGRPKGVGIPHRAAAAMVAWARATYGPSRLARVLASTSVCFDLSVFEIFAPLAVGGAVILVESIEAIAEAEDPTLVNTVPSAIAHLLGRLPASVRTVNLAGEVLPRSVVEALHDRGVSEVWNLYGPSEDTTYSTAARIARDDPRSPSIGRALPGTTTRILDPHMQRVPPGARGELYLGGVGLARGYVERPARSATQFVPDPFARDGQRLYRTGDWARHRPDGELEFLGRRDHQVKVRGYRIELGEVEEGLRRAGALEAVAVVGRGDHLIAHVELDSSATDGLVGLRARVAELLPRYLIPTRWGEVVRWPRTSSGKIDRRALPEPARHEAVGAAPEGPVEQRVAAIYAEVLGLELVSRETDFFDAGGHSLLAIQLAELVRRAFGVPVPVRALFDGPTVHELAAVISSLGAHEPDQPPSAAPAIARGEGRDWPVTAAQRRLWFVEQLARGRSHNHVPMAIELRGPLDVDALRRSFELLVTRHEGLRTCFVAIDGVPHQRLIDVPLPFELVEIGPDEVEARAAVEVERPFDLEAGPLFRLTVLRTSPDAALWVIVMHHLICDEWSLGVLLREFAALYPALRSGAPAPTLPALPTQLIDLALARAEASEAEVREWDAQRRYWTEQLREVELVPVPGSATLVSRGAALGRYRDFAIPAAIVERIDALARAARATQSMVLLAVYAACLTRHTGARDLAIGMPTASRSAATEGLVGFFVNELVVRIDCDSSLGFGQLLARTRALVLAALDNQALPFDEVVAAVRRAGDPQTPLVNVQFDAHNAPFGPLEIADLQLAPRTLARATVPFDLQLSVEDTPGGIAGFVGWNRERISEDWALRFIADFVRLAELATIDPEAPIAQLFGSGSGSGSGSDDEAEDFVF</sequence>
<comment type="cofactor">
    <cofactor evidence="1">
        <name>pantetheine 4'-phosphate</name>
        <dbReference type="ChEBI" id="CHEBI:47942"/>
    </cofactor>
</comment>
<dbReference type="InterPro" id="IPR001242">
    <property type="entry name" value="Condensation_dom"/>
</dbReference>
<dbReference type="PROSITE" id="PS00012">
    <property type="entry name" value="PHOSPHOPANTETHEINE"/>
    <property type="match status" value="3"/>
</dbReference>
<feature type="domain" description="Carrier" evidence="8">
    <location>
        <begin position="1602"/>
        <end position="1680"/>
    </location>
</feature>
<dbReference type="InterPro" id="IPR045851">
    <property type="entry name" value="AMP-bd_C_sf"/>
</dbReference>
<dbReference type="SUPFAM" id="SSF56801">
    <property type="entry name" value="Acetyl-CoA synthetase-like"/>
    <property type="match status" value="3"/>
</dbReference>
<dbReference type="Pfam" id="PF00550">
    <property type="entry name" value="PP-binding"/>
    <property type="match status" value="3"/>
</dbReference>
<dbReference type="InterPro" id="IPR006162">
    <property type="entry name" value="Ppantetheine_attach_site"/>
</dbReference>
<protein>
    <submittedName>
        <fullName evidence="9">Tyrocidine synthase 3</fullName>
    </submittedName>
</protein>
<proteinExistence type="inferred from homology"/>
<dbReference type="Pfam" id="PF23024">
    <property type="entry name" value="AMP-dom_DIP2-like"/>
    <property type="match status" value="1"/>
</dbReference>
<dbReference type="FunFam" id="1.10.1200.10:FF:000016">
    <property type="entry name" value="Non-ribosomal peptide synthase"/>
    <property type="match status" value="1"/>
</dbReference>
<evidence type="ECO:0000256" key="3">
    <source>
        <dbReference type="ARBA" id="ARBA00022450"/>
    </source>
</evidence>
<dbReference type="InterPro" id="IPR000873">
    <property type="entry name" value="AMP-dep_synth/lig_dom"/>
</dbReference>
<evidence type="ECO:0000256" key="1">
    <source>
        <dbReference type="ARBA" id="ARBA00001957"/>
    </source>
</evidence>
<evidence type="ECO:0000256" key="2">
    <source>
        <dbReference type="ARBA" id="ARBA00006432"/>
    </source>
</evidence>
<dbReference type="GO" id="GO:0043041">
    <property type="term" value="P:amino acid activation for nonribosomal peptide biosynthetic process"/>
    <property type="evidence" value="ECO:0007669"/>
    <property type="project" value="TreeGrafter"/>
</dbReference>
<dbReference type="PROSITE" id="PS50075">
    <property type="entry name" value="CARRIER"/>
    <property type="match status" value="3"/>
</dbReference>
<dbReference type="InterPro" id="IPR023213">
    <property type="entry name" value="CAT-like_dom_sf"/>
</dbReference>
<dbReference type="CDD" id="cd05930">
    <property type="entry name" value="A_NRPS"/>
    <property type="match status" value="1"/>
</dbReference>
<dbReference type="Gene3D" id="3.30.300.30">
    <property type="match status" value="3"/>
</dbReference>
<evidence type="ECO:0000256" key="7">
    <source>
        <dbReference type="SAM" id="MobiDB-lite"/>
    </source>
</evidence>
<dbReference type="Proteomes" id="UP000237968">
    <property type="component" value="Unassembled WGS sequence"/>
</dbReference>
<dbReference type="EMBL" id="PVNK01000160">
    <property type="protein sequence ID" value="PRP97407.1"/>
    <property type="molecule type" value="Genomic_DNA"/>
</dbReference>
<evidence type="ECO:0000313" key="10">
    <source>
        <dbReference type="Proteomes" id="UP000237968"/>
    </source>
</evidence>
<keyword evidence="3" id="KW-0596">Phosphopantetheine</keyword>
<dbReference type="CDD" id="cd05931">
    <property type="entry name" value="FAAL"/>
    <property type="match status" value="1"/>
</dbReference>
<dbReference type="CDD" id="cd19531">
    <property type="entry name" value="LCL_NRPS-like"/>
    <property type="match status" value="3"/>
</dbReference>
<gene>
    <name evidence="9" type="primary">tycC_2</name>
    <name evidence="9" type="ORF">ENSA5_34710</name>
</gene>
<dbReference type="SUPFAM" id="SSF47336">
    <property type="entry name" value="ACP-like"/>
    <property type="match status" value="3"/>
</dbReference>
<keyword evidence="4" id="KW-0597">Phosphoprotein</keyword>
<dbReference type="Gene3D" id="2.30.38.10">
    <property type="entry name" value="Luciferase, Domain 3"/>
    <property type="match status" value="1"/>
</dbReference>
<dbReference type="InterPro" id="IPR010071">
    <property type="entry name" value="AA_adenyl_dom"/>
</dbReference>
<dbReference type="PROSITE" id="PS00455">
    <property type="entry name" value="AMP_BINDING"/>
    <property type="match status" value="2"/>
</dbReference>
<dbReference type="PANTHER" id="PTHR45527:SF1">
    <property type="entry name" value="FATTY ACID SYNTHASE"/>
    <property type="match status" value="1"/>
</dbReference>
<dbReference type="GO" id="GO:0047527">
    <property type="term" value="F:2,3-dihydroxybenzoate-serine ligase activity"/>
    <property type="evidence" value="ECO:0007669"/>
    <property type="project" value="TreeGrafter"/>
</dbReference>
<dbReference type="InterPro" id="IPR009081">
    <property type="entry name" value="PP-bd_ACP"/>
</dbReference>
<evidence type="ECO:0000313" key="9">
    <source>
        <dbReference type="EMBL" id="PRP97407.1"/>
    </source>
</evidence>
<feature type="region of interest" description="Disordered" evidence="7">
    <location>
        <begin position="1680"/>
        <end position="1701"/>
    </location>
</feature>
<keyword evidence="5" id="KW-0276">Fatty acid metabolism</keyword>